<comment type="caution">
    <text evidence="2">The sequence shown here is derived from an EMBL/GenBank/DDBJ whole genome shotgun (WGS) entry which is preliminary data.</text>
</comment>
<evidence type="ECO:0000313" key="3">
    <source>
        <dbReference type="Proteomes" id="UP000637578"/>
    </source>
</evidence>
<evidence type="ECO:0000256" key="1">
    <source>
        <dbReference type="SAM" id="Phobius"/>
    </source>
</evidence>
<dbReference type="AlphaFoldDB" id="A0A8J3CA07"/>
<evidence type="ECO:0000313" key="2">
    <source>
        <dbReference type="EMBL" id="GGM62847.1"/>
    </source>
</evidence>
<organism evidence="2 3">
    <name type="scientific">Longimycelium tulufanense</name>
    <dbReference type="NCBI Taxonomy" id="907463"/>
    <lineage>
        <taxon>Bacteria</taxon>
        <taxon>Bacillati</taxon>
        <taxon>Actinomycetota</taxon>
        <taxon>Actinomycetes</taxon>
        <taxon>Pseudonocardiales</taxon>
        <taxon>Pseudonocardiaceae</taxon>
        <taxon>Longimycelium</taxon>
    </lineage>
</organism>
<protein>
    <submittedName>
        <fullName evidence="2">Uncharacterized protein</fullName>
    </submittedName>
</protein>
<feature type="transmembrane region" description="Helical" evidence="1">
    <location>
        <begin position="53"/>
        <end position="75"/>
    </location>
</feature>
<keyword evidence="1" id="KW-0472">Membrane</keyword>
<feature type="transmembrane region" description="Helical" evidence="1">
    <location>
        <begin position="119"/>
        <end position="139"/>
    </location>
</feature>
<dbReference type="RefSeq" id="WP_229686495.1">
    <property type="nucleotide sequence ID" value="NZ_BMMK01000017.1"/>
</dbReference>
<feature type="transmembrane region" description="Helical" evidence="1">
    <location>
        <begin position="87"/>
        <end position="107"/>
    </location>
</feature>
<feature type="transmembrane region" description="Helical" evidence="1">
    <location>
        <begin position="21"/>
        <end position="41"/>
    </location>
</feature>
<dbReference type="EMBL" id="BMMK01000017">
    <property type="protein sequence ID" value="GGM62847.1"/>
    <property type="molecule type" value="Genomic_DNA"/>
</dbReference>
<keyword evidence="3" id="KW-1185">Reference proteome</keyword>
<dbReference type="Proteomes" id="UP000637578">
    <property type="component" value="Unassembled WGS sequence"/>
</dbReference>
<reference evidence="2" key="1">
    <citation type="journal article" date="2014" name="Int. J. Syst. Evol. Microbiol.">
        <title>Complete genome sequence of Corynebacterium casei LMG S-19264T (=DSM 44701T), isolated from a smear-ripened cheese.</title>
        <authorList>
            <consortium name="US DOE Joint Genome Institute (JGI-PGF)"/>
            <person name="Walter F."/>
            <person name="Albersmeier A."/>
            <person name="Kalinowski J."/>
            <person name="Ruckert C."/>
        </authorList>
    </citation>
    <scope>NUCLEOTIDE SEQUENCE</scope>
    <source>
        <strain evidence="2">CGMCC 4.5737</strain>
    </source>
</reference>
<reference evidence="2" key="2">
    <citation type="submission" date="2020-09" db="EMBL/GenBank/DDBJ databases">
        <authorList>
            <person name="Sun Q."/>
            <person name="Zhou Y."/>
        </authorList>
    </citation>
    <scope>NUCLEOTIDE SEQUENCE</scope>
    <source>
        <strain evidence="2">CGMCC 4.5737</strain>
    </source>
</reference>
<name>A0A8J3CA07_9PSEU</name>
<proteinExistence type="predicted"/>
<gene>
    <name evidence="2" type="ORF">GCM10012275_36950</name>
</gene>
<accession>A0A8J3CA07</accession>
<keyword evidence="1" id="KW-0812">Transmembrane</keyword>
<sequence>MSTAAHPVTFPALVSRALTGAVAGIAGGIVFGILMAMMGFLPMVAMLVGSESAVVGAIVHLVISAGIGALFGLIVPAAGIGALLGYGAAYGVVWWVLGGLLIMPAWLGMPVFVFNATAWQSLMGHVLYGLVTAATLFGLRRRGHA</sequence>
<keyword evidence="1" id="KW-1133">Transmembrane helix</keyword>